<gene>
    <name evidence="2" type="ORF">AGLY_012080</name>
</gene>
<organism evidence="2 3">
    <name type="scientific">Aphis glycines</name>
    <name type="common">Soybean aphid</name>
    <dbReference type="NCBI Taxonomy" id="307491"/>
    <lineage>
        <taxon>Eukaryota</taxon>
        <taxon>Metazoa</taxon>
        <taxon>Ecdysozoa</taxon>
        <taxon>Arthropoda</taxon>
        <taxon>Hexapoda</taxon>
        <taxon>Insecta</taxon>
        <taxon>Pterygota</taxon>
        <taxon>Neoptera</taxon>
        <taxon>Paraneoptera</taxon>
        <taxon>Hemiptera</taxon>
        <taxon>Sternorrhyncha</taxon>
        <taxon>Aphidomorpha</taxon>
        <taxon>Aphidoidea</taxon>
        <taxon>Aphididae</taxon>
        <taxon>Aphidini</taxon>
        <taxon>Aphis</taxon>
        <taxon>Aphis</taxon>
    </lineage>
</organism>
<name>A0A6G0T9F3_APHGL</name>
<dbReference type="EMBL" id="VYZN01000048">
    <property type="protein sequence ID" value="KAE9528509.1"/>
    <property type="molecule type" value="Genomic_DNA"/>
</dbReference>
<proteinExistence type="predicted"/>
<evidence type="ECO:0000256" key="1">
    <source>
        <dbReference type="SAM" id="Coils"/>
    </source>
</evidence>
<evidence type="ECO:0000313" key="2">
    <source>
        <dbReference type="EMBL" id="KAE9528509.1"/>
    </source>
</evidence>
<dbReference type="Proteomes" id="UP000475862">
    <property type="component" value="Unassembled WGS sequence"/>
</dbReference>
<protein>
    <submittedName>
        <fullName evidence="2">Uncharacterized protein</fullName>
    </submittedName>
</protein>
<dbReference type="AlphaFoldDB" id="A0A6G0T9F3"/>
<accession>A0A6G0T9F3</accession>
<comment type="caution">
    <text evidence="2">The sequence shown here is derived from an EMBL/GenBank/DDBJ whole genome shotgun (WGS) entry which is preliminary data.</text>
</comment>
<sequence length="393" mass="45598">MSKMKGYTGCRALFRSKLADNVRNSRILINYPNIDAVAYSTEWVKRRNLRTNTKQDDIVKKAISITPQNKTKNDFNHSSICSKCGQTIATSINYMKNLSTIIDYTINNYSISYFTFQRSFDLTPCLVIVNKMKLLKRKLNLSYKHKNKRQSQELLEPKTEDATTLPQYSDVRKVIDQVELDIPVYLTRLENNFDTVGTRVEVSSTPGRPPKMCHLCKAFGHLPWYRSDFRLIIVNIQPDRTKLIDRKSQDTIEHVAELQRGGYVDLSDLSTCTTKAICLQNSHDILQMCDNHQLNEVSAWNQALSAMARVIEWTPAQILSKVIEDYLAHTQDKTLPINTYRLKNKNGKYISRMPAVATSRQYDIYEEKKKAKKQKIEILKSEKKEKTRRKEIR</sequence>
<keyword evidence="3" id="KW-1185">Reference proteome</keyword>
<evidence type="ECO:0000313" key="3">
    <source>
        <dbReference type="Proteomes" id="UP000475862"/>
    </source>
</evidence>
<keyword evidence="1" id="KW-0175">Coiled coil</keyword>
<feature type="coiled-coil region" evidence="1">
    <location>
        <begin position="362"/>
        <end position="389"/>
    </location>
</feature>
<reference evidence="2 3" key="1">
    <citation type="submission" date="2019-08" db="EMBL/GenBank/DDBJ databases">
        <title>The genome of the soybean aphid Biotype 1, its phylome, world population structure and adaptation to the North American continent.</title>
        <authorList>
            <person name="Giordano R."/>
            <person name="Donthu R.K."/>
            <person name="Hernandez A.G."/>
            <person name="Wright C.L."/>
            <person name="Zimin A.V."/>
        </authorList>
    </citation>
    <scope>NUCLEOTIDE SEQUENCE [LARGE SCALE GENOMIC DNA]</scope>
    <source>
        <tissue evidence="2">Whole aphids</tissue>
    </source>
</reference>